<feature type="transmembrane region" description="Helical" evidence="1">
    <location>
        <begin position="162"/>
        <end position="188"/>
    </location>
</feature>
<sequence>MEHVKIPKSEFGALSGSFKDVNVAFDSSSVSDLVKNTIGKSSDSLSLAASVDGGFAGVAQCCKRAVNFVKYDIFMNFFQQVGLWFDNFELPQGFKNALDNLFKFISLIWTFVSSITELIIFYLWGTLSFILFTVWLIQKLYDPNMEIQGYNVYGWQRRGTLWLFYTKMLVTILTTLYLPTMNSTFKVIFCDKTMMSYYEMQCYEGKHIYHLLVAFFILLFIGIYLPYTVYRTIRKYQPVPQRYDAQGRRIDVKKNKKQYYEQYRELLQDDQCPYKFLYAGYEYGWSAYKVIIMVVKVLLVIPCIPYIKSEILSVSLSTAIVAMYCLVSSIMRPFLNDSDDWLDISARVTSLLTLIMQLLVLTKVISGTYATVTLLIFHVINLIFMIVIILYSIPFIRTFFRKHFGSIKVSSNMDYNTEVTRKQMIWQRFWRGILATDEATHPAYERLLELDDIVRRVGKKAYRSGLFPPSPEIAQCRRLARELEGVDVYFKCDEINDPTYWGRMYIKPFPFVCVIVYDNSQKTMEIHDYNIEEFIRQNLKEPSVVDARRIRRALRCLDGEMIHYECDVPLIPLGGFICNLLPVDCHCSKGRLTVKTKSNDVFCHGFDVVIDFCDGVYTDKLGRLHTDQHCTIGNKELGIDSSFASNSRIVKLLNDKRNYFLIQSKWEDLHERMSFYRMDNEAERLQNEEQMSYSFWVLIYNNHHLPRDILENFLNTFEINPQLHKILKNRKKEFDSLYSRLKYFDSHPAISYWYSFWDDIYNKNYELKGIQKNIELFDLTSQFAIAYHPVSMKRLKDNLVSLKLRKKNGKGLFNDKIMNKLESKLSDLGNESIDYSKIQYVIPASPDSIKDPRCSKQFVLPENATYLMQATMLAWNGKE</sequence>
<evidence type="ECO:0000313" key="2">
    <source>
        <dbReference type="EMBL" id="KAK8892111.1"/>
    </source>
</evidence>
<feature type="transmembrane region" description="Helical" evidence="1">
    <location>
        <begin position="344"/>
        <end position="362"/>
    </location>
</feature>
<evidence type="ECO:0000313" key="3">
    <source>
        <dbReference type="Proteomes" id="UP001470230"/>
    </source>
</evidence>
<organism evidence="2 3">
    <name type="scientific">Tritrichomonas musculus</name>
    <dbReference type="NCBI Taxonomy" id="1915356"/>
    <lineage>
        <taxon>Eukaryota</taxon>
        <taxon>Metamonada</taxon>
        <taxon>Parabasalia</taxon>
        <taxon>Tritrichomonadida</taxon>
        <taxon>Tritrichomonadidae</taxon>
        <taxon>Tritrichomonas</taxon>
    </lineage>
</organism>
<dbReference type="Proteomes" id="UP001470230">
    <property type="component" value="Unassembled WGS sequence"/>
</dbReference>
<keyword evidence="3" id="KW-1185">Reference proteome</keyword>
<reference evidence="2 3" key="1">
    <citation type="submission" date="2024-04" db="EMBL/GenBank/DDBJ databases">
        <title>Tritrichomonas musculus Genome.</title>
        <authorList>
            <person name="Alves-Ferreira E."/>
            <person name="Grigg M."/>
            <person name="Lorenzi H."/>
            <person name="Galac M."/>
        </authorList>
    </citation>
    <scope>NUCLEOTIDE SEQUENCE [LARGE SCALE GENOMIC DNA]</scope>
    <source>
        <strain evidence="2 3">EAF2021</strain>
    </source>
</reference>
<dbReference type="EMBL" id="JAPFFF010000004">
    <property type="protein sequence ID" value="KAK8892111.1"/>
    <property type="molecule type" value="Genomic_DNA"/>
</dbReference>
<gene>
    <name evidence="2" type="ORF">M9Y10_029333</name>
</gene>
<accession>A0ABR2KMQ7</accession>
<evidence type="ECO:0000256" key="1">
    <source>
        <dbReference type="SAM" id="Phobius"/>
    </source>
</evidence>
<keyword evidence="1" id="KW-0812">Transmembrane</keyword>
<feature type="transmembrane region" description="Helical" evidence="1">
    <location>
        <begin position="285"/>
        <end position="304"/>
    </location>
</feature>
<protein>
    <submittedName>
        <fullName evidence="2">Uncharacterized protein</fullName>
    </submittedName>
</protein>
<keyword evidence="1" id="KW-0472">Membrane</keyword>
<feature type="transmembrane region" description="Helical" evidence="1">
    <location>
        <begin position="104"/>
        <end position="137"/>
    </location>
</feature>
<feature type="transmembrane region" description="Helical" evidence="1">
    <location>
        <begin position="369"/>
        <end position="393"/>
    </location>
</feature>
<feature type="transmembrane region" description="Helical" evidence="1">
    <location>
        <begin position="208"/>
        <end position="227"/>
    </location>
</feature>
<proteinExistence type="predicted"/>
<feature type="transmembrane region" description="Helical" evidence="1">
    <location>
        <begin position="311"/>
        <end position="332"/>
    </location>
</feature>
<keyword evidence="1" id="KW-1133">Transmembrane helix</keyword>
<comment type="caution">
    <text evidence="2">The sequence shown here is derived from an EMBL/GenBank/DDBJ whole genome shotgun (WGS) entry which is preliminary data.</text>
</comment>
<name>A0ABR2KMQ7_9EUKA</name>